<sequence>MRGGRLLGGRGGVVRFATSEIERRYEQRQLCPDDKNCFELNLKNNATQPDASLVSAPTSPHSALFMWQNATSYLAKLRGAVTPPSEGPECLSKSCGPPQHCGVLKGPARDGGDSSRKYQAIISPASVQESIKPLSPLYSHFSFNTQRHTQGEDLRAAAVQSFSLFQQWTGYSSIGWRRPWLSGPGKRGHVPYRQTFFSLYDTYCRGDLQKNCPVNL</sequence>
<gene>
    <name evidence="1" type="ORF">RRG08_052556</name>
</gene>
<evidence type="ECO:0000313" key="1">
    <source>
        <dbReference type="EMBL" id="KAK3763221.1"/>
    </source>
</evidence>
<dbReference type="AlphaFoldDB" id="A0AAE0Z6M9"/>
<reference evidence="1" key="1">
    <citation type="journal article" date="2023" name="G3 (Bethesda)">
        <title>A reference genome for the long-term kleptoplast-retaining sea slug Elysia crispata morphotype clarki.</title>
        <authorList>
            <person name="Eastman K.E."/>
            <person name="Pendleton A.L."/>
            <person name="Shaikh M.A."/>
            <person name="Suttiyut T."/>
            <person name="Ogas R."/>
            <person name="Tomko P."/>
            <person name="Gavelis G."/>
            <person name="Widhalm J.R."/>
            <person name="Wisecaver J.H."/>
        </authorList>
    </citation>
    <scope>NUCLEOTIDE SEQUENCE</scope>
    <source>
        <strain evidence="1">ECLA1</strain>
    </source>
</reference>
<protein>
    <submittedName>
        <fullName evidence="1">Uncharacterized protein</fullName>
    </submittedName>
</protein>
<organism evidence="1 2">
    <name type="scientific">Elysia crispata</name>
    <name type="common">lettuce slug</name>
    <dbReference type="NCBI Taxonomy" id="231223"/>
    <lineage>
        <taxon>Eukaryota</taxon>
        <taxon>Metazoa</taxon>
        <taxon>Spiralia</taxon>
        <taxon>Lophotrochozoa</taxon>
        <taxon>Mollusca</taxon>
        <taxon>Gastropoda</taxon>
        <taxon>Heterobranchia</taxon>
        <taxon>Euthyneura</taxon>
        <taxon>Panpulmonata</taxon>
        <taxon>Sacoglossa</taxon>
        <taxon>Placobranchoidea</taxon>
        <taxon>Plakobranchidae</taxon>
        <taxon>Elysia</taxon>
    </lineage>
</organism>
<name>A0AAE0Z6M9_9GAST</name>
<comment type="caution">
    <text evidence="1">The sequence shown here is derived from an EMBL/GenBank/DDBJ whole genome shotgun (WGS) entry which is preliminary data.</text>
</comment>
<dbReference type="Proteomes" id="UP001283361">
    <property type="component" value="Unassembled WGS sequence"/>
</dbReference>
<dbReference type="EMBL" id="JAWDGP010004589">
    <property type="protein sequence ID" value="KAK3763221.1"/>
    <property type="molecule type" value="Genomic_DNA"/>
</dbReference>
<proteinExistence type="predicted"/>
<keyword evidence="2" id="KW-1185">Reference proteome</keyword>
<evidence type="ECO:0000313" key="2">
    <source>
        <dbReference type="Proteomes" id="UP001283361"/>
    </source>
</evidence>
<accession>A0AAE0Z6M9</accession>